<dbReference type="PANTHER" id="PTHR44196">
    <property type="entry name" value="DEHYDROGENASE/REDUCTASE SDR FAMILY MEMBER 7B"/>
    <property type="match status" value="1"/>
</dbReference>
<dbReference type="InterPro" id="IPR002347">
    <property type="entry name" value="SDR_fam"/>
</dbReference>
<dbReference type="GO" id="GO:0016491">
    <property type="term" value="F:oxidoreductase activity"/>
    <property type="evidence" value="ECO:0007669"/>
    <property type="project" value="UniProtKB-KW"/>
</dbReference>
<accession>A0A7W7CKU2</accession>
<dbReference type="EMBL" id="JACHMH010000001">
    <property type="protein sequence ID" value="MBB4681618.1"/>
    <property type="molecule type" value="Genomic_DNA"/>
</dbReference>
<evidence type="ECO:0000256" key="3">
    <source>
        <dbReference type="RuleBase" id="RU000363"/>
    </source>
</evidence>
<dbReference type="PRINTS" id="PR00080">
    <property type="entry name" value="SDRFAMILY"/>
</dbReference>
<dbReference type="Gene3D" id="3.40.50.720">
    <property type="entry name" value="NAD(P)-binding Rossmann-like Domain"/>
    <property type="match status" value="1"/>
</dbReference>
<protein>
    <submittedName>
        <fullName evidence="5">NAD(P)-dependent dehydrogenase (Short-subunit alcohol dehydrogenase family)</fullName>
    </submittedName>
</protein>
<dbReference type="AlphaFoldDB" id="A0A7W7CKU2"/>
<sequence length="272" mass="29201">MREFRGRVAVITGAGSGIGRALALDLASRGSLLALSDVDDYGLGETVRQCTRIGAKTQGYHLDVADRAAVLAHADEVVAEFGRVELVINNAGVTATSSFTETDIADFDWVMNIDFGGVLNGTKAFLPHLIDSGDGYLVNISSLFGLFTVPRQTAYHAAKYAVRGFTESLRQELRIDGHPVGVSCVHPGGIKTNIVNNARHQSPEAGKAMSTSFDRIAGTSARVAAKTIIRGIQRDQARILIGPDAHALNALQALLGSRFAWFTEKVSRRTMY</sequence>
<dbReference type="RefSeq" id="WP_185008324.1">
    <property type="nucleotide sequence ID" value="NZ_BAAAUI010000014.1"/>
</dbReference>
<comment type="similarity">
    <text evidence="1 3">Belongs to the short-chain dehydrogenases/reductases (SDR) family.</text>
</comment>
<dbReference type="PANTHER" id="PTHR44196:SF1">
    <property type="entry name" value="DEHYDROGENASE_REDUCTASE SDR FAMILY MEMBER 7B"/>
    <property type="match status" value="1"/>
</dbReference>
<evidence type="ECO:0000256" key="1">
    <source>
        <dbReference type="ARBA" id="ARBA00006484"/>
    </source>
</evidence>
<dbReference type="SUPFAM" id="SSF51735">
    <property type="entry name" value="NAD(P)-binding Rossmann-fold domains"/>
    <property type="match status" value="1"/>
</dbReference>
<keyword evidence="6" id="KW-1185">Reference proteome</keyword>
<name>A0A7W7CKU2_9PSEU</name>
<dbReference type="PRINTS" id="PR00081">
    <property type="entry name" value="GDHRDH"/>
</dbReference>
<evidence type="ECO:0000256" key="2">
    <source>
        <dbReference type="ARBA" id="ARBA00023002"/>
    </source>
</evidence>
<comment type="caution">
    <text evidence="5">The sequence shown here is derived from an EMBL/GenBank/DDBJ whole genome shotgun (WGS) entry which is preliminary data.</text>
</comment>
<feature type="domain" description="Ketoreductase" evidence="4">
    <location>
        <begin position="7"/>
        <end position="193"/>
    </location>
</feature>
<proteinExistence type="inferred from homology"/>
<evidence type="ECO:0000259" key="4">
    <source>
        <dbReference type="SMART" id="SM00822"/>
    </source>
</evidence>
<dbReference type="Proteomes" id="UP000533598">
    <property type="component" value="Unassembled WGS sequence"/>
</dbReference>
<evidence type="ECO:0000313" key="6">
    <source>
        <dbReference type="Proteomes" id="UP000533598"/>
    </source>
</evidence>
<keyword evidence="2" id="KW-0560">Oxidoreductase</keyword>
<organism evidence="5 6">
    <name type="scientific">Crossiella cryophila</name>
    <dbReference type="NCBI Taxonomy" id="43355"/>
    <lineage>
        <taxon>Bacteria</taxon>
        <taxon>Bacillati</taxon>
        <taxon>Actinomycetota</taxon>
        <taxon>Actinomycetes</taxon>
        <taxon>Pseudonocardiales</taxon>
        <taxon>Pseudonocardiaceae</taxon>
        <taxon>Crossiella</taxon>
    </lineage>
</organism>
<dbReference type="SMART" id="SM00822">
    <property type="entry name" value="PKS_KR"/>
    <property type="match status" value="1"/>
</dbReference>
<dbReference type="GO" id="GO:0016020">
    <property type="term" value="C:membrane"/>
    <property type="evidence" value="ECO:0007669"/>
    <property type="project" value="TreeGrafter"/>
</dbReference>
<dbReference type="Pfam" id="PF00106">
    <property type="entry name" value="adh_short"/>
    <property type="match status" value="1"/>
</dbReference>
<dbReference type="InterPro" id="IPR036291">
    <property type="entry name" value="NAD(P)-bd_dom_sf"/>
</dbReference>
<reference evidence="5 6" key="1">
    <citation type="submission" date="2020-08" db="EMBL/GenBank/DDBJ databases">
        <title>Sequencing the genomes of 1000 actinobacteria strains.</title>
        <authorList>
            <person name="Klenk H.-P."/>
        </authorList>
    </citation>
    <scope>NUCLEOTIDE SEQUENCE [LARGE SCALE GENOMIC DNA]</scope>
    <source>
        <strain evidence="5 6">DSM 44230</strain>
    </source>
</reference>
<dbReference type="InterPro" id="IPR057326">
    <property type="entry name" value="KR_dom"/>
</dbReference>
<gene>
    <name evidence="5" type="ORF">HNR67_007736</name>
</gene>
<evidence type="ECO:0000313" key="5">
    <source>
        <dbReference type="EMBL" id="MBB4681618.1"/>
    </source>
</evidence>